<organism evidence="2 3">
    <name type="scientific">Streptomyces capoamus</name>
    <dbReference type="NCBI Taxonomy" id="68183"/>
    <lineage>
        <taxon>Bacteria</taxon>
        <taxon>Bacillati</taxon>
        <taxon>Actinomycetota</taxon>
        <taxon>Actinomycetes</taxon>
        <taxon>Kitasatosporales</taxon>
        <taxon>Streptomycetaceae</taxon>
        <taxon>Streptomyces</taxon>
    </lineage>
</organism>
<feature type="compositionally biased region" description="Low complexity" evidence="1">
    <location>
        <begin position="407"/>
        <end position="417"/>
    </location>
</feature>
<feature type="compositionally biased region" description="Pro residues" evidence="1">
    <location>
        <begin position="396"/>
        <end position="406"/>
    </location>
</feature>
<gene>
    <name evidence="2" type="ORF">GCM10018980_17300</name>
</gene>
<accession>A0A919EUY3</accession>
<dbReference type="Pfam" id="PF05834">
    <property type="entry name" value="Lycopene_cycl"/>
    <property type="match status" value="1"/>
</dbReference>
<dbReference type="Proteomes" id="UP000619355">
    <property type="component" value="Unassembled WGS sequence"/>
</dbReference>
<protein>
    <submittedName>
        <fullName evidence="2">Lycopene cyclase</fullName>
    </submittedName>
</protein>
<name>A0A919EUY3_9ACTN</name>
<sequence length="417" mass="45406">MPEADVAILGAGAAGLSLAHRLAGRVPGLRTPSVVLVDAPPGPLRPPPRTWCYWTSGPGRFDAAVRAEWRRLRVRPPAGAPVEGDIAPLRYRMIRSDDFERVVSLDLARSPNVRRLEATVEAVEDVPGGAHVHLREPDGRTRALSAGWVLDSRPLGSLPAARTVLLQHFHGWFVRTERPVFDPAAVELMDFRTPQPADGLSFGYVLPTGPCEALVEYTEFSPRTLTPDRYEAAVRHYADEVLRLGERQLVAAETGVIPMTDAPVPRQTGASVFRIGAAGGATRPATGYTFAGLQRQTRAVADALRRGRRPMPPAAHPARSRAMDAVLLRALASGRVDGPELFGRLFAHVPMERLLRFLDGNTRLYEELAIGLRTPVGPMLRTVLELPRLPRRPFDLPAPPHPPAPPATACRPSTETA</sequence>
<dbReference type="SUPFAM" id="SSF51905">
    <property type="entry name" value="FAD/NAD(P)-binding domain"/>
    <property type="match status" value="1"/>
</dbReference>
<comment type="caution">
    <text evidence="2">The sequence shown here is derived from an EMBL/GenBank/DDBJ whole genome shotgun (WGS) entry which is preliminary data.</text>
</comment>
<evidence type="ECO:0000313" key="3">
    <source>
        <dbReference type="Proteomes" id="UP000619355"/>
    </source>
</evidence>
<reference evidence="3" key="1">
    <citation type="journal article" date="2019" name="Int. J. Syst. Evol. Microbiol.">
        <title>The Global Catalogue of Microorganisms (GCM) 10K type strain sequencing project: providing services to taxonomists for standard genome sequencing and annotation.</title>
        <authorList>
            <consortium name="The Broad Institute Genomics Platform"/>
            <consortium name="The Broad Institute Genome Sequencing Center for Infectious Disease"/>
            <person name="Wu L."/>
            <person name="Ma J."/>
        </authorList>
    </citation>
    <scope>NUCLEOTIDE SEQUENCE [LARGE SCALE GENOMIC DNA]</scope>
    <source>
        <strain evidence="3">JCM 4253</strain>
    </source>
</reference>
<evidence type="ECO:0000256" key="1">
    <source>
        <dbReference type="SAM" id="MobiDB-lite"/>
    </source>
</evidence>
<dbReference type="Gene3D" id="3.50.50.60">
    <property type="entry name" value="FAD/NAD(P)-binding domain"/>
    <property type="match status" value="1"/>
</dbReference>
<dbReference type="EMBL" id="BNBF01000004">
    <property type="protein sequence ID" value="GHG42026.1"/>
    <property type="molecule type" value="Genomic_DNA"/>
</dbReference>
<evidence type="ECO:0000313" key="2">
    <source>
        <dbReference type="EMBL" id="GHG42026.1"/>
    </source>
</evidence>
<keyword evidence="3" id="KW-1185">Reference proteome</keyword>
<dbReference type="RefSeq" id="WP_189979880.1">
    <property type="nucleotide sequence ID" value="NZ_BNBF01000004.1"/>
</dbReference>
<dbReference type="InterPro" id="IPR036188">
    <property type="entry name" value="FAD/NAD-bd_sf"/>
</dbReference>
<proteinExistence type="predicted"/>
<feature type="region of interest" description="Disordered" evidence="1">
    <location>
        <begin position="394"/>
        <end position="417"/>
    </location>
</feature>
<dbReference type="AlphaFoldDB" id="A0A919EUY3"/>